<evidence type="ECO:0000313" key="7">
    <source>
        <dbReference type="EMBL" id="ANP50827.1"/>
    </source>
</evidence>
<evidence type="ECO:0000256" key="2">
    <source>
        <dbReference type="ARBA" id="ARBA00022553"/>
    </source>
</evidence>
<accession>A0A1B1AWB3</accession>
<keyword evidence="2" id="KW-0597">Phosphoprotein</keyword>
<dbReference type="GO" id="GO:0017000">
    <property type="term" value="P:antibiotic biosynthetic process"/>
    <property type="evidence" value="ECO:0007669"/>
    <property type="project" value="UniProtKB-ARBA"/>
</dbReference>
<reference evidence="7 8" key="1">
    <citation type="submission" date="2016-06" db="EMBL/GenBank/DDBJ databases">
        <title>Complete genome sequence of Streptomyces griseochromogenes ATCC 14511, the Blasticidin S producer.</title>
        <authorList>
            <person name="Wu L."/>
        </authorList>
    </citation>
    <scope>NUCLEOTIDE SEQUENCE [LARGE SCALE GENOMIC DNA]</scope>
    <source>
        <strain evidence="7 8">ATCC 14511</strain>
    </source>
</reference>
<feature type="domain" description="Carrier" evidence="6">
    <location>
        <begin position="93"/>
        <end position="168"/>
    </location>
</feature>
<dbReference type="InterPro" id="IPR050091">
    <property type="entry name" value="PKS_NRPS_Biosynth_Enz"/>
</dbReference>
<keyword evidence="1" id="KW-0596">Phosphopantetheine</keyword>
<dbReference type="EMBL" id="CP016279">
    <property type="protein sequence ID" value="ANP50827.1"/>
    <property type="molecule type" value="Genomic_DNA"/>
</dbReference>
<name>A0A1B1AWB3_9ACTN</name>
<dbReference type="STRING" id="68214.AVL59_15420"/>
<dbReference type="KEGG" id="sgs:AVL59_15420"/>
<evidence type="ECO:0000256" key="5">
    <source>
        <dbReference type="SAM" id="MobiDB-lite"/>
    </source>
</evidence>
<evidence type="ECO:0000256" key="1">
    <source>
        <dbReference type="ARBA" id="ARBA00022450"/>
    </source>
</evidence>
<keyword evidence="4" id="KW-0511">Multifunctional enzyme</keyword>
<evidence type="ECO:0000313" key="8">
    <source>
        <dbReference type="Proteomes" id="UP000092659"/>
    </source>
</evidence>
<feature type="region of interest" description="Disordered" evidence="5">
    <location>
        <begin position="50"/>
        <end position="75"/>
    </location>
</feature>
<dbReference type="Proteomes" id="UP000092659">
    <property type="component" value="Chromosome"/>
</dbReference>
<dbReference type="SMART" id="SM01294">
    <property type="entry name" value="PKS_PP_betabranch"/>
    <property type="match status" value="1"/>
</dbReference>
<dbReference type="GO" id="GO:0006633">
    <property type="term" value="P:fatty acid biosynthetic process"/>
    <property type="evidence" value="ECO:0007669"/>
    <property type="project" value="TreeGrafter"/>
</dbReference>
<dbReference type="Gene3D" id="1.10.1200.10">
    <property type="entry name" value="ACP-like"/>
    <property type="match status" value="1"/>
</dbReference>
<gene>
    <name evidence="7" type="ORF">AVL59_15420</name>
</gene>
<feature type="region of interest" description="Disordered" evidence="5">
    <location>
        <begin position="216"/>
        <end position="235"/>
    </location>
</feature>
<keyword evidence="3" id="KW-0808">Transferase</keyword>
<protein>
    <recommendedName>
        <fullName evidence="6">Carrier domain-containing protein</fullName>
    </recommendedName>
</protein>
<feature type="compositionally biased region" description="Acidic residues" evidence="5">
    <location>
        <begin position="224"/>
        <end position="235"/>
    </location>
</feature>
<dbReference type="SMART" id="SM00823">
    <property type="entry name" value="PKS_PP"/>
    <property type="match status" value="1"/>
</dbReference>
<evidence type="ECO:0000256" key="3">
    <source>
        <dbReference type="ARBA" id="ARBA00022679"/>
    </source>
</evidence>
<organism evidence="7 8">
    <name type="scientific">Streptomyces griseochromogenes</name>
    <dbReference type="NCBI Taxonomy" id="68214"/>
    <lineage>
        <taxon>Bacteria</taxon>
        <taxon>Bacillati</taxon>
        <taxon>Actinomycetota</taxon>
        <taxon>Actinomycetes</taxon>
        <taxon>Kitasatosporales</taxon>
        <taxon>Streptomycetaceae</taxon>
        <taxon>Streptomyces</taxon>
    </lineage>
</organism>
<dbReference type="AlphaFoldDB" id="A0A1B1AWB3"/>
<dbReference type="Pfam" id="PF00550">
    <property type="entry name" value="PP-binding"/>
    <property type="match status" value="1"/>
</dbReference>
<dbReference type="InterPro" id="IPR036736">
    <property type="entry name" value="ACP-like_sf"/>
</dbReference>
<dbReference type="PANTHER" id="PTHR43775:SF51">
    <property type="entry name" value="INACTIVE PHENOLPHTHIOCEROL SYNTHESIS POLYKETIDE SYNTHASE TYPE I PKS1-RELATED"/>
    <property type="match status" value="1"/>
</dbReference>
<evidence type="ECO:0000259" key="6">
    <source>
        <dbReference type="PROSITE" id="PS50075"/>
    </source>
</evidence>
<dbReference type="FunFam" id="1.10.1200.10:FF:000007">
    <property type="entry name" value="Probable polyketide synthase pks17"/>
    <property type="match status" value="1"/>
</dbReference>
<feature type="compositionally biased region" description="Low complexity" evidence="5">
    <location>
        <begin position="62"/>
        <end position="75"/>
    </location>
</feature>
<dbReference type="InterPro" id="IPR020806">
    <property type="entry name" value="PKS_PP-bd"/>
</dbReference>
<dbReference type="InterPro" id="IPR009081">
    <property type="entry name" value="PP-bd_ACP"/>
</dbReference>
<proteinExistence type="predicted"/>
<dbReference type="GO" id="GO:0031177">
    <property type="term" value="F:phosphopantetheine binding"/>
    <property type="evidence" value="ECO:0007669"/>
    <property type="project" value="InterPro"/>
</dbReference>
<dbReference type="PANTHER" id="PTHR43775">
    <property type="entry name" value="FATTY ACID SYNTHASE"/>
    <property type="match status" value="1"/>
</dbReference>
<evidence type="ECO:0000256" key="4">
    <source>
        <dbReference type="ARBA" id="ARBA00023268"/>
    </source>
</evidence>
<dbReference type="PROSITE" id="PS50075">
    <property type="entry name" value="CARRIER"/>
    <property type="match status" value="1"/>
</dbReference>
<dbReference type="GO" id="GO:0004312">
    <property type="term" value="F:fatty acid synthase activity"/>
    <property type="evidence" value="ECO:0007669"/>
    <property type="project" value="TreeGrafter"/>
</dbReference>
<dbReference type="SUPFAM" id="SSF47336">
    <property type="entry name" value="ACP-like"/>
    <property type="match status" value="1"/>
</dbReference>
<sequence>MQRHGHTPLTPTQALTHYTTTHQHPTPHTIPINLTPPPNHPTHTPPLYRTITPHPTTPPTNHPTNPHPHTTQPTNPTPLLTQLTHQTPQQRHHTLLTHIQTHTATILGHPNPTTIHPHQPFNQQGLDSLTTIELRNQLQKTTGLHLPPTTIFDHPTPTHLAQHLNNTLQQTAKETLKDEALASFDELDRLFSEFTPDDGSRPVLISRMTELLAKWKNTDTSSQPEEDSDLSSATDEELFEIFDKRFDVD</sequence>